<feature type="transmembrane region" description="Helical" evidence="2">
    <location>
        <begin position="144"/>
        <end position="172"/>
    </location>
</feature>
<feature type="compositionally biased region" description="Low complexity" evidence="1">
    <location>
        <begin position="60"/>
        <end position="72"/>
    </location>
</feature>
<evidence type="ECO:0000313" key="3">
    <source>
        <dbReference type="EMBL" id="AYG80105.1"/>
    </source>
</evidence>
<sequence length="241" mass="24135">MSDNTQQPSGGPESRDPWAPPEHKVPLDKPPVHDQQTVIAMPGAPGTGPNGAPPAGAPGGAPAQGPYQGAPAQPAPGTQPAPGFGAPIPPPATGQAAPGSYGYPAYPQQPAQGYPAYPNQQGGYGYQGWTGGTPPQNGFGTASMVLGIVACVAMICTWGIGGIVLGALALIFGFLGKGRVARGEANNRGQALAGIIMGIVGIVIGAVILVLMIVIVVNAPSHSSSDDYDYSDSLSLSHSAR</sequence>
<dbReference type="EMBL" id="CP032698">
    <property type="protein sequence ID" value="AYG80105.1"/>
    <property type="molecule type" value="Genomic_DNA"/>
</dbReference>
<dbReference type="AlphaFoldDB" id="A0A387H8E7"/>
<keyword evidence="2" id="KW-1133">Transmembrane helix</keyword>
<feature type="compositionally biased region" description="Basic and acidic residues" evidence="1">
    <location>
        <begin position="13"/>
        <end position="32"/>
    </location>
</feature>
<dbReference type="RefSeq" id="WP_120721103.1">
    <property type="nucleotide sequence ID" value="NZ_CP032698.1"/>
</dbReference>
<dbReference type="OrthoDB" id="4338073at2"/>
<feature type="region of interest" description="Disordered" evidence="1">
    <location>
        <begin position="1"/>
        <end position="104"/>
    </location>
</feature>
<keyword evidence="2" id="KW-0472">Membrane</keyword>
<evidence type="ECO:0000313" key="4">
    <source>
        <dbReference type="Proteomes" id="UP000271554"/>
    </source>
</evidence>
<feature type="compositionally biased region" description="Low complexity" evidence="1">
    <location>
        <begin position="231"/>
        <end position="241"/>
    </location>
</feature>
<dbReference type="KEGG" id="shun:DWB77_02231"/>
<keyword evidence="2" id="KW-0812">Transmembrane</keyword>
<accession>A0A387H8E7</accession>
<proteinExistence type="predicted"/>
<organism evidence="3 4">
    <name type="scientific">Streptomyces hundungensis</name>
    <dbReference type="NCBI Taxonomy" id="1077946"/>
    <lineage>
        <taxon>Bacteria</taxon>
        <taxon>Bacillati</taxon>
        <taxon>Actinomycetota</taxon>
        <taxon>Actinomycetes</taxon>
        <taxon>Kitasatosporales</taxon>
        <taxon>Streptomycetaceae</taxon>
        <taxon>Streptomyces</taxon>
    </lineage>
</organism>
<gene>
    <name evidence="3" type="ORF">DWB77_02231</name>
</gene>
<keyword evidence="4" id="KW-1185">Reference proteome</keyword>
<dbReference type="Proteomes" id="UP000271554">
    <property type="component" value="Chromosome"/>
</dbReference>
<feature type="transmembrane region" description="Helical" evidence="2">
    <location>
        <begin position="192"/>
        <end position="217"/>
    </location>
</feature>
<feature type="region of interest" description="Disordered" evidence="1">
    <location>
        <begin position="222"/>
        <end position="241"/>
    </location>
</feature>
<feature type="compositionally biased region" description="Low complexity" evidence="1">
    <location>
        <begin position="93"/>
        <end position="104"/>
    </location>
</feature>
<evidence type="ECO:0000256" key="2">
    <source>
        <dbReference type="SAM" id="Phobius"/>
    </source>
</evidence>
<evidence type="ECO:0008006" key="5">
    <source>
        <dbReference type="Google" id="ProtNLM"/>
    </source>
</evidence>
<protein>
    <recommendedName>
        <fullName evidence="5">DUF4190 domain-containing protein</fullName>
    </recommendedName>
</protein>
<evidence type="ECO:0000256" key="1">
    <source>
        <dbReference type="SAM" id="MobiDB-lite"/>
    </source>
</evidence>
<reference evidence="3 4" key="1">
    <citation type="submission" date="2018-10" db="EMBL/GenBank/DDBJ databases">
        <title>Relationship between Morphology and Antimicrobial Activity in Streptomyces.</title>
        <authorList>
            <person name="Kang H.J."/>
            <person name="Kim S.B."/>
        </authorList>
    </citation>
    <scope>NUCLEOTIDE SEQUENCE [LARGE SCALE GENOMIC DNA]</scope>
    <source>
        <strain evidence="3 4">BH38</strain>
    </source>
</reference>
<name>A0A387H8E7_9ACTN</name>